<gene>
    <name evidence="1" type="ORF">AVDCRST_MAG84-3298</name>
</gene>
<evidence type="ECO:0000313" key="1">
    <source>
        <dbReference type="EMBL" id="CAA9358241.1"/>
    </source>
</evidence>
<protein>
    <submittedName>
        <fullName evidence="1">Uncharacterized protein</fullName>
    </submittedName>
</protein>
<dbReference type="AlphaFoldDB" id="A0A6J4MFJ6"/>
<proteinExistence type="predicted"/>
<sequence length="46" mass="5038">MERSRSPMRAVSDYIASKDRNTPIAGVLWGAQLALFKASNAASDRQ</sequence>
<dbReference type="EMBL" id="CADCTZ010000641">
    <property type="protein sequence ID" value="CAA9358241.1"/>
    <property type="molecule type" value="Genomic_DNA"/>
</dbReference>
<name>A0A6J4MFJ6_9CYAN</name>
<organism evidence="1">
    <name type="scientific">uncultured Microcoleus sp</name>
    <dbReference type="NCBI Taxonomy" id="259945"/>
    <lineage>
        <taxon>Bacteria</taxon>
        <taxon>Bacillati</taxon>
        <taxon>Cyanobacteriota</taxon>
        <taxon>Cyanophyceae</taxon>
        <taxon>Oscillatoriophycideae</taxon>
        <taxon>Oscillatoriales</taxon>
        <taxon>Microcoleaceae</taxon>
        <taxon>Microcoleus</taxon>
        <taxon>environmental samples</taxon>
    </lineage>
</organism>
<reference evidence="1" key="1">
    <citation type="submission" date="2020-02" db="EMBL/GenBank/DDBJ databases">
        <authorList>
            <person name="Meier V. D."/>
        </authorList>
    </citation>
    <scope>NUCLEOTIDE SEQUENCE</scope>
    <source>
        <strain evidence="1">AVDCRST_MAG84</strain>
    </source>
</reference>
<accession>A0A6J4MFJ6</accession>